<dbReference type="KEGG" id="pya:PYCH_17430"/>
<evidence type="ECO:0000313" key="3">
    <source>
        <dbReference type="Proteomes" id="UP000008386"/>
    </source>
</evidence>
<dbReference type="STRING" id="529709.PYCH_17430"/>
<dbReference type="Gene3D" id="1.10.3760.10">
    <property type="entry name" value="PgpA-like"/>
    <property type="match status" value="1"/>
</dbReference>
<organism evidence="2 3">
    <name type="scientific">Pyrococcus yayanosii (strain CH1 / JCM 16557)</name>
    <dbReference type="NCBI Taxonomy" id="529709"/>
    <lineage>
        <taxon>Archaea</taxon>
        <taxon>Methanobacteriati</taxon>
        <taxon>Methanobacteriota</taxon>
        <taxon>Thermococci</taxon>
        <taxon>Thermococcales</taxon>
        <taxon>Thermococcaceae</taxon>
        <taxon>Pyrococcus</taxon>
    </lineage>
</organism>
<dbReference type="GO" id="GO:0008962">
    <property type="term" value="F:phosphatidylglycerophosphatase activity"/>
    <property type="evidence" value="ECO:0007669"/>
    <property type="project" value="InterPro"/>
</dbReference>
<dbReference type="NCBIfam" id="TIGR03161">
    <property type="entry name" value="ribazole_CobZ"/>
    <property type="match status" value="1"/>
</dbReference>
<evidence type="ECO:0000256" key="1">
    <source>
        <dbReference type="SAM" id="MobiDB-lite"/>
    </source>
</evidence>
<dbReference type="Proteomes" id="UP000008386">
    <property type="component" value="Chromosome"/>
</dbReference>
<name>F8AHM9_PYRYC</name>
<dbReference type="InterPro" id="IPR036681">
    <property type="entry name" value="PgpA-like_sf"/>
</dbReference>
<dbReference type="InterPro" id="IPR017577">
    <property type="entry name" value="Ribazole_CobZ"/>
</dbReference>
<reference evidence="2 3" key="1">
    <citation type="journal article" date="2011" name="J. Bacteriol.">
        <title>Complete genome sequence of the obligate piezophilic hyperthermophilic archaeon Pyrococcus yayanosii CH1.</title>
        <authorList>
            <person name="Jun X."/>
            <person name="Lupeng L."/>
            <person name="Minjuan X."/>
            <person name="Oger P."/>
            <person name="Fengping W."/>
            <person name="Jebbar M."/>
            <person name="Xiang X."/>
        </authorList>
    </citation>
    <scope>NUCLEOTIDE SEQUENCE [LARGE SCALE GENOMIC DNA]</scope>
    <source>
        <strain evidence="3">CH1 / JCM 16557</strain>
    </source>
</reference>
<sequence>MGEKPGRIFQVGESMRGELLKRLQEKGVPLDAMLDAAMELYIGENAENVREKLRKVMLRYLKDINVQALLMAALLLDDGFGIEGDPVNLVADELIGIAIAEYIGGKMALFNFFYYDTRKPGILAELSPFLDDAIGGFIAGCMTRLFSEPLSPSEGDEKSYEEQRDVIADIEGEDTGKAKGVEERED</sequence>
<dbReference type="GO" id="GO:0006629">
    <property type="term" value="P:lipid metabolic process"/>
    <property type="evidence" value="ECO:0007669"/>
    <property type="project" value="InterPro"/>
</dbReference>
<dbReference type="SUPFAM" id="SSF101307">
    <property type="entry name" value="YutG-like"/>
    <property type="match status" value="1"/>
</dbReference>
<dbReference type="HOGENOM" id="CLU_120791_0_0_2"/>
<dbReference type="AlphaFoldDB" id="F8AHM9"/>
<feature type="region of interest" description="Disordered" evidence="1">
    <location>
        <begin position="149"/>
        <end position="186"/>
    </location>
</feature>
<accession>F8AHM9</accession>
<feature type="compositionally biased region" description="Basic and acidic residues" evidence="1">
    <location>
        <begin position="174"/>
        <end position="186"/>
    </location>
</feature>
<dbReference type="EMBL" id="CP002779">
    <property type="protein sequence ID" value="AEH25402.1"/>
    <property type="molecule type" value="Genomic_DNA"/>
</dbReference>
<feature type="compositionally biased region" description="Basic and acidic residues" evidence="1">
    <location>
        <begin position="155"/>
        <end position="167"/>
    </location>
</feature>
<gene>
    <name evidence="2" type="ordered locus">PYCH_17430</name>
</gene>
<protein>
    <submittedName>
        <fullName evidence="2">Alpha-ribazole phosphatase CobZ</fullName>
    </submittedName>
</protein>
<keyword evidence="3" id="KW-1185">Reference proteome</keyword>
<proteinExistence type="predicted"/>
<dbReference type="eggNOG" id="arCOG01869">
    <property type="taxonomic scope" value="Archaea"/>
</dbReference>
<evidence type="ECO:0000313" key="2">
    <source>
        <dbReference type="EMBL" id="AEH25402.1"/>
    </source>
</evidence>